<protein>
    <submittedName>
        <fullName evidence="2">2667_t:CDS:1</fullName>
    </submittedName>
</protein>
<name>A0A9N9B1R3_9GLOM</name>
<feature type="region of interest" description="Disordered" evidence="1">
    <location>
        <begin position="274"/>
        <end position="306"/>
    </location>
</feature>
<accession>A0A9N9B1R3</accession>
<dbReference type="Proteomes" id="UP000789706">
    <property type="component" value="Unassembled WGS sequence"/>
</dbReference>
<evidence type="ECO:0000313" key="2">
    <source>
        <dbReference type="EMBL" id="CAG8550383.1"/>
    </source>
</evidence>
<keyword evidence="3" id="KW-1185">Reference proteome</keyword>
<proteinExistence type="predicted"/>
<sequence>MFSKQIGTLTAFAGVVAVSVSVIISAFNNEIKENTDKINEEINNETKNKSLSILCDSQYLIYQLKNKPFISSPLVPKEKQQKLNKVISKRYTGLANTSAVTLGVHDDNQYDDDDEHFDQLGELGEYNDVNKYYNDEYNDVNKYYNDEYNDMNKYYNDESDNDLEDNAKYYELEEVGKYFEVHDGCDYIDADKESNEESDEDQEKYFDGYANEVIVNYNELEDVSKYFKYFEVHDGYVGKSFEVHDGCDDIGAGAYKESNEESDDDLEKYFEGYNTNNANGNEGSEDSDDDYESDENDEYEARSDEDDECEEYFENDEFENNEFENVKYIDPNPKSGKIVKLEITEDEKRAASLNLIRSFEQLEKLLENEGYNVEIPRPDY</sequence>
<organism evidence="2 3">
    <name type="scientific">Diversispora eburnea</name>
    <dbReference type="NCBI Taxonomy" id="1213867"/>
    <lineage>
        <taxon>Eukaryota</taxon>
        <taxon>Fungi</taxon>
        <taxon>Fungi incertae sedis</taxon>
        <taxon>Mucoromycota</taxon>
        <taxon>Glomeromycotina</taxon>
        <taxon>Glomeromycetes</taxon>
        <taxon>Diversisporales</taxon>
        <taxon>Diversisporaceae</taxon>
        <taxon>Diversispora</taxon>
    </lineage>
</organism>
<dbReference type="EMBL" id="CAJVPK010000803">
    <property type="protein sequence ID" value="CAG8550383.1"/>
    <property type="molecule type" value="Genomic_DNA"/>
</dbReference>
<gene>
    <name evidence="2" type="ORF">DEBURN_LOCUS7069</name>
</gene>
<dbReference type="OrthoDB" id="10466167at2759"/>
<reference evidence="2" key="1">
    <citation type="submission" date="2021-06" db="EMBL/GenBank/DDBJ databases">
        <authorList>
            <person name="Kallberg Y."/>
            <person name="Tangrot J."/>
            <person name="Rosling A."/>
        </authorList>
    </citation>
    <scope>NUCLEOTIDE SEQUENCE</scope>
    <source>
        <strain evidence="2">AZ414A</strain>
    </source>
</reference>
<feature type="compositionally biased region" description="Acidic residues" evidence="1">
    <location>
        <begin position="283"/>
        <end position="306"/>
    </location>
</feature>
<evidence type="ECO:0000256" key="1">
    <source>
        <dbReference type="SAM" id="MobiDB-lite"/>
    </source>
</evidence>
<dbReference type="AlphaFoldDB" id="A0A9N9B1R3"/>
<evidence type="ECO:0000313" key="3">
    <source>
        <dbReference type="Proteomes" id="UP000789706"/>
    </source>
</evidence>
<comment type="caution">
    <text evidence="2">The sequence shown here is derived from an EMBL/GenBank/DDBJ whole genome shotgun (WGS) entry which is preliminary data.</text>
</comment>